<feature type="domain" description="HTH lacI-type" evidence="4">
    <location>
        <begin position="16"/>
        <end position="70"/>
    </location>
</feature>
<protein>
    <submittedName>
        <fullName evidence="5">Transcriptional regulator, LacI family</fullName>
    </submittedName>
</protein>
<evidence type="ECO:0000259" key="4">
    <source>
        <dbReference type="PROSITE" id="PS50932"/>
    </source>
</evidence>
<dbReference type="CDD" id="cd01392">
    <property type="entry name" value="HTH_LacI"/>
    <property type="match status" value="1"/>
</dbReference>
<dbReference type="Pfam" id="PF00532">
    <property type="entry name" value="Peripla_BP_1"/>
    <property type="match status" value="1"/>
</dbReference>
<keyword evidence="1" id="KW-0805">Transcription regulation</keyword>
<dbReference type="Gene3D" id="3.40.50.2300">
    <property type="match status" value="2"/>
</dbReference>
<dbReference type="Gene3D" id="1.10.260.40">
    <property type="entry name" value="lambda repressor-like DNA-binding domains"/>
    <property type="match status" value="1"/>
</dbReference>
<proteinExistence type="predicted"/>
<dbReference type="PROSITE" id="PS00356">
    <property type="entry name" value="HTH_LACI_1"/>
    <property type="match status" value="1"/>
</dbReference>
<keyword evidence="3" id="KW-0804">Transcription</keyword>
<keyword evidence="2" id="KW-0238">DNA-binding</keyword>
<dbReference type="PRINTS" id="PR00036">
    <property type="entry name" value="HTHLACI"/>
</dbReference>
<evidence type="ECO:0000256" key="3">
    <source>
        <dbReference type="ARBA" id="ARBA00023163"/>
    </source>
</evidence>
<dbReference type="InterPro" id="IPR028082">
    <property type="entry name" value="Peripla_BP_I"/>
</dbReference>
<name>G9Y5U4_HAFAL</name>
<organism evidence="5 6">
    <name type="scientific">Hafnia alvei ATCC 51873</name>
    <dbReference type="NCBI Taxonomy" id="1002364"/>
    <lineage>
        <taxon>Bacteria</taxon>
        <taxon>Pseudomonadati</taxon>
        <taxon>Pseudomonadota</taxon>
        <taxon>Gammaproteobacteria</taxon>
        <taxon>Enterobacterales</taxon>
        <taxon>Hafniaceae</taxon>
        <taxon>Hafnia</taxon>
    </lineage>
</organism>
<dbReference type="Proteomes" id="UP000005959">
    <property type="component" value="Unassembled WGS sequence"/>
</dbReference>
<sequence>MPYLLAQNRTGSAMSLTIYDIARVAKVSKSTVSRVLNKQTNISPEARERVLKAIEELNYQPNKLARALTSSGFDAIMVISTRSTKTTAGNPFFSEVIHAITAKAEQEGFDVILQTSKNSQEDLQKCINKIKQKMIKGIIMLSSPTDETFFAELDQYAIPVVVIGKVDGDFKHVCSVDTDNFNDSIALTESLLDKGHRKIACLHAPLDYHVSAERLAGFKACLKQHSIDIPEEWMVDGGYTHESALAATEKLLSGSQIPEAIFVTDSLKLMSLYRVAQEKGIAIPQQLSVVGYSNDMLSFLLSPPPGGIEVPTQQLGALGSSLLFDKIAGKSVSARTIVPTTLELTNSIL</sequence>
<evidence type="ECO:0000256" key="2">
    <source>
        <dbReference type="ARBA" id="ARBA00023125"/>
    </source>
</evidence>
<accession>G9Y5U4</accession>
<dbReference type="PROSITE" id="PS50932">
    <property type="entry name" value="HTH_LACI_2"/>
    <property type="match status" value="1"/>
</dbReference>
<dbReference type="FunFam" id="1.10.260.40:FF:000002">
    <property type="entry name" value="HTH-type transcriptional repressor PurR"/>
    <property type="match status" value="1"/>
</dbReference>
<dbReference type="SUPFAM" id="SSF47413">
    <property type="entry name" value="lambda repressor-like DNA-binding domains"/>
    <property type="match status" value="1"/>
</dbReference>
<dbReference type="InterPro" id="IPR010982">
    <property type="entry name" value="Lambda_DNA-bd_dom_sf"/>
</dbReference>
<dbReference type="GO" id="GO:0003700">
    <property type="term" value="F:DNA-binding transcription factor activity"/>
    <property type="evidence" value="ECO:0007669"/>
    <property type="project" value="TreeGrafter"/>
</dbReference>
<evidence type="ECO:0000313" key="6">
    <source>
        <dbReference type="Proteomes" id="UP000005959"/>
    </source>
</evidence>
<dbReference type="PANTHER" id="PTHR30146">
    <property type="entry name" value="LACI-RELATED TRANSCRIPTIONAL REPRESSOR"/>
    <property type="match status" value="1"/>
</dbReference>
<comment type="caution">
    <text evidence="5">The sequence shown here is derived from an EMBL/GenBank/DDBJ whole genome shotgun (WGS) entry which is preliminary data.</text>
</comment>
<reference evidence="5 6" key="1">
    <citation type="submission" date="2011-08" db="EMBL/GenBank/DDBJ databases">
        <authorList>
            <person name="Weinstock G."/>
            <person name="Sodergren E."/>
            <person name="Clifton S."/>
            <person name="Fulton L."/>
            <person name="Fulton B."/>
            <person name="Courtney L."/>
            <person name="Fronick C."/>
            <person name="Harrison M."/>
            <person name="Strong C."/>
            <person name="Farmer C."/>
            <person name="Delahaunty K."/>
            <person name="Markovic C."/>
            <person name="Hall O."/>
            <person name="Minx P."/>
            <person name="Tomlinson C."/>
            <person name="Mitreva M."/>
            <person name="Hou S."/>
            <person name="Chen J."/>
            <person name="Wollam A."/>
            <person name="Pepin K.H."/>
            <person name="Johnson M."/>
            <person name="Bhonagiri V."/>
            <person name="Zhang X."/>
            <person name="Suruliraj S."/>
            <person name="Warren W."/>
            <person name="Chinwalla A."/>
            <person name="Mardis E.R."/>
            <person name="Wilson R.K."/>
        </authorList>
    </citation>
    <scope>NUCLEOTIDE SEQUENCE [LARGE SCALE GENOMIC DNA]</scope>
    <source>
        <strain evidence="5 6">ATCC 51873</strain>
    </source>
</reference>
<dbReference type="Pfam" id="PF00356">
    <property type="entry name" value="LacI"/>
    <property type="match status" value="1"/>
</dbReference>
<dbReference type="PANTHER" id="PTHR30146:SF109">
    <property type="entry name" value="HTH-TYPE TRANSCRIPTIONAL REGULATOR GALS"/>
    <property type="match status" value="1"/>
</dbReference>
<dbReference type="SUPFAM" id="SSF53822">
    <property type="entry name" value="Periplasmic binding protein-like I"/>
    <property type="match status" value="1"/>
</dbReference>
<dbReference type="SMART" id="SM00354">
    <property type="entry name" value="HTH_LACI"/>
    <property type="match status" value="1"/>
</dbReference>
<evidence type="ECO:0000256" key="1">
    <source>
        <dbReference type="ARBA" id="ARBA00023015"/>
    </source>
</evidence>
<dbReference type="InterPro" id="IPR000843">
    <property type="entry name" value="HTH_LacI"/>
</dbReference>
<dbReference type="GO" id="GO:0000976">
    <property type="term" value="F:transcription cis-regulatory region binding"/>
    <property type="evidence" value="ECO:0007669"/>
    <property type="project" value="TreeGrafter"/>
</dbReference>
<gene>
    <name evidence="5" type="ORF">HMPREF0454_01938</name>
</gene>
<dbReference type="EMBL" id="AGCI01000039">
    <property type="protein sequence ID" value="EHM43456.1"/>
    <property type="molecule type" value="Genomic_DNA"/>
</dbReference>
<dbReference type="PATRIC" id="fig|1002364.3.peg.1761"/>
<dbReference type="AlphaFoldDB" id="G9Y5U4"/>
<evidence type="ECO:0000313" key="5">
    <source>
        <dbReference type="EMBL" id="EHM43456.1"/>
    </source>
</evidence>
<dbReference type="InterPro" id="IPR001761">
    <property type="entry name" value="Peripla_BP/Lac1_sug-bd_dom"/>
</dbReference>
<dbReference type="HOGENOM" id="CLU_037628_6_0_6"/>
<dbReference type="CDD" id="cd06267">
    <property type="entry name" value="PBP1_LacI_sugar_binding-like"/>
    <property type="match status" value="1"/>
</dbReference>